<name>A0A5S4FW66_9ACTN</name>
<keyword evidence="2" id="KW-0436">Ligase</keyword>
<comment type="caution">
    <text evidence="3">The sequence shown here is derived from an EMBL/GenBank/DDBJ whole genome shotgun (WGS) entry which is preliminary data.</text>
</comment>
<keyword evidence="4" id="KW-1185">Reference proteome</keyword>
<dbReference type="EMBL" id="VCKY01000104">
    <property type="protein sequence ID" value="TMR15020.1"/>
    <property type="molecule type" value="Genomic_DNA"/>
</dbReference>
<dbReference type="InterPro" id="IPR042099">
    <property type="entry name" value="ANL_N_sf"/>
</dbReference>
<evidence type="ECO:0000256" key="2">
    <source>
        <dbReference type="ARBA" id="ARBA00022598"/>
    </source>
</evidence>
<dbReference type="PANTHER" id="PTHR24096:SF149">
    <property type="entry name" value="AMP-BINDING DOMAIN-CONTAINING PROTEIN-RELATED"/>
    <property type="match status" value="1"/>
</dbReference>
<dbReference type="OrthoDB" id="3542985at2"/>
<dbReference type="GO" id="GO:0019748">
    <property type="term" value="P:secondary metabolic process"/>
    <property type="evidence" value="ECO:0007669"/>
    <property type="project" value="TreeGrafter"/>
</dbReference>
<accession>A0A5S4FW66</accession>
<comment type="similarity">
    <text evidence="1">Belongs to the ATP-dependent AMP-binding enzyme family.</text>
</comment>
<proteinExistence type="inferred from homology"/>
<dbReference type="PANTHER" id="PTHR24096">
    <property type="entry name" value="LONG-CHAIN-FATTY-ACID--COA LIGASE"/>
    <property type="match status" value="1"/>
</dbReference>
<evidence type="ECO:0000256" key="1">
    <source>
        <dbReference type="ARBA" id="ARBA00006432"/>
    </source>
</evidence>
<dbReference type="Proteomes" id="UP000309128">
    <property type="component" value="Unassembled WGS sequence"/>
</dbReference>
<dbReference type="Gene3D" id="3.40.50.12780">
    <property type="entry name" value="N-terminal domain of ligase-like"/>
    <property type="match status" value="1"/>
</dbReference>
<dbReference type="GO" id="GO:0016405">
    <property type="term" value="F:CoA-ligase activity"/>
    <property type="evidence" value="ECO:0007669"/>
    <property type="project" value="TreeGrafter"/>
</dbReference>
<dbReference type="RefSeq" id="WP_138669122.1">
    <property type="nucleotide sequence ID" value="NZ_VCKY01000104.1"/>
</dbReference>
<protein>
    <submittedName>
        <fullName evidence="3">Uncharacterized protein</fullName>
    </submittedName>
</protein>
<evidence type="ECO:0000313" key="4">
    <source>
        <dbReference type="Proteomes" id="UP000309128"/>
    </source>
</evidence>
<dbReference type="SUPFAM" id="SSF56801">
    <property type="entry name" value="Acetyl-CoA synthetase-like"/>
    <property type="match status" value="1"/>
</dbReference>
<dbReference type="AlphaFoldDB" id="A0A5S4FW66"/>
<reference evidence="3 4" key="1">
    <citation type="submission" date="2019-05" db="EMBL/GenBank/DDBJ databases">
        <title>Draft genome sequence of Nonomuraea turkmeniaca DSM 43926.</title>
        <authorList>
            <person name="Saricaoglu S."/>
            <person name="Isik K."/>
        </authorList>
    </citation>
    <scope>NUCLEOTIDE SEQUENCE [LARGE SCALE GENOMIC DNA]</scope>
    <source>
        <strain evidence="3 4">DSM 43926</strain>
    </source>
</reference>
<evidence type="ECO:0000313" key="3">
    <source>
        <dbReference type="EMBL" id="TMR15020.1"/>
    </source>
</evidence>
<gene>
    <name evidence="3" type="ORF">ETD86_27895</name>
</gene>
<sequence length="79" mass="8851">MDAAMRVLREHRIRIRDGDDRPLPHDAQGVVLLRSDAVMSDYVGNSTDQAVFAKDGFVRTGDRGYIDRTGRLHLVGRVS</sequence>
<organism evidence="3 4">
    <name type="scientific">Nonomuraea turkmeniaca</name>
    <dbReference type="NCBI Taxonomy" id="103838"/>
    <lineage>
        <taxon>Bacteria</taxon>
        <taxon>Bacillati</taxon>
        <taxon>Actinomycetota</taxon>
        <taxon>Actinomycetes</taxon>
        <taxon>Streptosporangiales</taxon>
        <taxon>Streptosporangiaceae</taxon>
        <taxon>Nonomuraea</taxon>
    </lineage>
</organism>